<evidence type="ECO:0000313" key="3">
    <source>
        <dbReference type="Proteomes" id="UP000314294"/>
    </source>
</evidence>
<reference evidence="2 3" key="1">
    <citation type="submission" date="2019-03" db="EMBL/GenBank/DDBJ databases">
        <title>First draft genome of Liparis tanakae, snailfish: a comprehensive survey of snailfish specific genes.</title>
        <authorList>
            <person name="Kim W."/>
            <person name="Song I."/>
            <person name="Jeong J.-H."/>
            <person name="Kim D."/>
            <person name="Kim S."/>
            <person name="Ryu S."/>
            <person name="Song J.Y."/>
            <person name="Lee S.K."/>
        </authorList>
    </citation>
    <scope>NUCLEOTIDE SEQUENCE [LARGE SCALE GENOMIC DNA]</scope>
    <source>
        <tissue evidence="2">Muscle</tissue>
    </source>
</reference>
<comment type="caution">
    <text evidence="2">The sequence shown here is derived from an EMBL/GenBank/DDBJ whole genome shotgun (WGS) entry which is preliminary data.</text>
</comment>
<gene>
    <name evidence="2" type="ORF">EYF80_012208</name>
</gene>
<feature type="region of interest" description="Disordered" evidence="1">
    <location>
        <begin position="38"/>
        <end position="87"/>
    </location>
</feature>
<dbReference type="EMBL" id="SRLO01000081">
    <property type="protein sequence ID" value="TNN77618.1"/>
    <property type="molecule type" value="Genomic_DNA"/>
</dbReference>
<dbReference type="Proteomes" id="UP000314294">
    <property type="component" value="Unassembled WGS sequence"/>
</dbReference>
<sequence length="87" mass="9820">MLVRGCSNEAEPEIAVGLALQNDDIPCENLPKSQWLQSCRARRRASRQSGSAMGFDPPTDEMKKKKRKRRSFPRPIPGRADPIPVFK</sequence>
<evidence type="ECO:0000256" key="1">
    <source>
        <dbReference type="SAM" id="MobiDB-lite"/>
    </source>
</evidence>
<accession>A0A4Z2IIC7</accession>
<keyword evidence="3" id="KW-1185">Reference proteome</keyword>
<organism evidence="2 3">
    <name type="scientific">Liparis tanakae</name>
    <name type="common">Tanaka's snailfish</name>
    <dbReference type="NCBI Taxonomy" id="230148"/>
    <lineage>
        <taxon>Eukaryota</taxon>
        <taxon>Metazoa</taxon>
        <taxon>Chordata</taxon>
        <taxon>Craniata</taxon>
        <taxon>Vertebrata</taxon>
        <taxon>Euteleostomi</taxon>
        <taxon>Actinopterygii</taxon>
        <taxon>Neopterygii</taxon>
        <taxon>Teleostei</taxon>
        <taxon>Neoteleostei</taxon>
        <taxon>Acanthomorphata</taxon>
        <taxon>Eupercaria</taxon>
        <taxon>Perciformes</taxon>
        <taxon>Cottioidei</taxon>
        <taxon>Cottales</taxon>
        <taxon>Liparidae</taxon>
        <taxon>Liparis</taxon>
    </lineage>
</organism>
<evidence type="ECO:0000313" key="2">
    <source>
        <dbReference type="EMBL" id="TNN77618.1"/>
    </source>
</evidence>
<proteinExistence type="predicted"/>
<dbReference type="AlphaFoldDB" id="A0A4Z2IIC7"/>
<name>A0A4Z2IIC7_9TELE</name>
<protein>
    <submittedName>
        <fullName evidence="2">Uncharacterized protein</fullName>
    </submittedName>
</protein>